<comment type="subunit">
    <text evidence="3">Monomer. Binds 30S ribosomal subunits, but not 50S ribosomal subunits or 70S ribosomes.</text>
</comment>
<dbReference type="AlphaFoldDB" id="A0A095YCV3"/>
<dbReference type="Pfam" id="PF02033">
    <property type="entry name" value="RBFA"/>
    <property type="match status" value="1"/>
</dbReference>
<dbReference type="PANTHER" id="PTHR33515">
    <property type="entry name" value="RIBOSOME-BINDING FACTOR A, CHLOROPLASTIC-RELATED"/>
    <property type="match status" value="1"/>
</dbReference>
<dbReference type="GO" id="GO:0030490">
    <property type="term" value="P:maturation of SSU-rRNA"/>
    <property type="evidence" value="ECO:0007669"/>
    <property type="project" value="UniProtKB-UniRule"/>
</dbReference>
<comment type="caution">
    <text evidence="4">The sequence shown here is derived from an EMBL/GenBank/DDBJ whole genome shotgun (WGS) entry which is preliminary data.</text>
</comment>
<dbReference type="SUPFAM" id="SSF89919">
    <property type="entry name" value="Ribosome-binding factor A, RbfA"/>
    <property type="match status" value="1"/>
</dbReference>
<dbReference type="EMBL" id="JRNH01000023">
    <property type="protein sequence ID" value="KGF19931.1"/>
    <property type="molecule type" value="Genomic_DNA"/>
</dbReference>
<dbReference type="InterPro" id="IPR015946">
    <property type="entry name" value="KH_dom-like_a/b"/>
</dbReference>
<dbReference type="Proteomes" id="UP000053528">
    <property type="component" value="Unassembled WGS sequence"/>
</dbReference>
<comment type="similarity">
    <text evidence="3">Belongs to the RbfA family.</text>
</comment>
<proteinExistence type="inferred from homology"/>
<evidence type="ECO:0000313" key="5">
    <source>
        <dbReference type="Proteomes" id="UP000053528"/>
    </source>
</evidence>
<dbReference type="GO" id="GO:0043024">
    <property type="term" value="F:ribosomal small subunit binding"/>
    <property type="evidence" value="ECO:0007669"/>
    <property type="project" value="TreeGrafter"/>
</dbReference>
<dbReference type="PANTHER" id="PTHR33515:SF1">
    <property type="entry name" value="RIBOSOME-BINDING FACTOR A, CHLOROPLASTIC-RELATED"/>
    <property type="match status" value="1"/>
</dbReference>
<reference evidence="4 5" key="1">
    <citation type="submission" date="2014-07" db="EMBL/GenBank/DDBJ databases">
        <authorList>
            <person name="McCorrison J."/>
            <person name="Sanka R."/>
            <person name="Torralba M."/>
            <person name="Gillis M."/>
            <person name="Haft D.H."/>
            <person name="Methe B."/>
            <person name="Sutton G."/>
            <person name="Nelson K.E."/>
        </authorList>
    </citation>
    <scope>NUCLEOTIDE SEQUENCE [LARGE SCALE GENOMIC DNA]</scope>
    <source>
        <strain evidence="4 5">DNF00011</strain>
    </source>
</reference>
<dbReference type="Gene3D" id="3.30.300.20">
    <property type="match status" value="1"/>
</dbReference>
<name>A0A095YCV3_9MICC</name>
<keyword evidence="2 3" id="KW-0690">Ribosome biogenesis</keyword>
<evidence type="ECO:0000256" key="2">
    <source>
        <dbReference type="ARBA" id="ARBA00022517"/>
    </source>
</evidence>
<evidence type="ECO:0000256" key="3">
    <source>
        <dbReference type="HAMAP-Rule" id="MF_00003"/>
    </source>
</evidence>
<protein>
    <recommendedName>
        <fullName evidence="3">Ribosome-binding factor A</fullName>
    </recommendedName>
</protein>
<dbReference type="RefSeq" id="WP_035756935.1">
    <property type="nucleotide sequence ID" value="NZ_JRNH01000023.1"/>
</dbReference>
<accession>A0A095YCV3</accession>
<gene>
    <name evidence="3" type="primary">rbfA</name>
    <name evidence="4" type="ORF">HMPREF2128_08155</name>
</gene>
<keyword evidence="1 3" id="KW-0963">Cytoplasm</keyword>
<dbReference type="HAMAP" id="MF_00003">
    <property type="entry name" value="RbfA"/>
    <property type="match status" value="1"/>
</dbReference>
<evidence type="ECO:0000313" key="4">
    <source>
        <dbReference type="EMBL" id="KGF19931.1"/>
    </source>
</evidence>
<comment type="subcellular location">
    <subcellularLocation>
        <location evidence="3">Cytoplasm</location>
    </subcellularLocation>
</comment>
<comment type="function">
    <text evidence="3">One of several proteins that assist in the late maturation steps of the functional core of the 30S ribosomal subunit. Associates with free 30S ribosomal subunits (but not with 30S subunits that are part of 70S ribosomes or polysomes). Required for efficient processing of 16S rRNA. May interact with the 5'-terminal helix region of 16S rRNA.</text>
</comment>
<dbReference type="NCBIfam" id="TIGR00082">
    <property type="entry name" value="rbfA"/>
    <property type="match status" value="1"/>
</dbReference>
<organism evidence="4 5">
    <name type="scientific">Pseudoglutamicibacter albus DNF00011</name>
    <dbReference type="NCBI Taxonomy" id="1401063"/>
    <lineage>
        <taxon>Bacteria</taxon>
        <taxon>Bacillati</taxon>
        <taxon>Actinomycetota</taxon>
        <taxon>Actinomycetes</taxon>
        <taxon>Micrococcales</taxon>
        <taxon>Micrococcaceae</taxon>
        <taxon>Pseudoglutamicibacter</taxon>
    </lineage>
</organism>
<evidence type="ECO:0000256" key="1">
    <source>
        <dbReference type="ARBA" id="ARBA00022490"/>
    </source>
</evidence>
<sequence length="142" mass="15534">MTGSPRAAKLAQRIKVVMAQALTKVVRDDAMESVTVTDARVTNDLQNATVYYTVLGDDEQKAQIAELFEANRGRLRKELGSQLTTRLTPTLEFVPDEVPMNASHVEELLRAAREKDAAVAELAEGAEYAGDAEPYKAPEDEA</sequence>
<dbReference type="InterPro" id="IPR023799">
    <property type="entry name" value="RbfA_dom_sf"/>
</dbReference>
<dbReference type="InterPro" id="IPR000238">
    <property type="entry name" value="RbfA"/>
</dbReference>
<dbReference type="GO" id="GO:0005829">
    <property type="term" value="C:cytosol"/>
    <property type="evidence" value="ECO:0007669"/>
    <property type="project" value="TreeGrafter"/>
</dbReference>